<dbReference type="Proteomes" id="UP000184128">
    <property type="component" value="Unassembled WGS sequence"/>
</dbReference>
<comment type="similarity">
    <text evidence="3">Belongs to the ArsC family.</text>
</comment>
<protein>
    <submittedName>
        <fullName evidence="4">Regulatory protein spx</fullName>
    </submittedName>
</protein>
<accession>A0A1M4YSV6</accession>
<dbReference type="STRING" id="1121025.SAMN02745249_01784"/>
<dbReference type="PANTHER" id="PTHR30041:SF7">
    <property type="entry name" value="GLOBAL TRANSCRIPTIONAL REGULATOR SPX"/>
    <property type="match status" value="1"/>
</dbReference>
<dbReference type="RefSeq" id="WP_073298483.1">
    <property type="nucleotide sequence ID" value="NZ_FQUF01000031.1"/>
</dbReference>
<gene>
    <name evidence="4" type="ORF">SAMN02745249_01784</name>
</gene>
<dbReference type="CDD" id="cd03032">
    <property type="entry name" value="ArsC_Spx"/>
    <property type="match status" value="1"/>
</dbReference>
<reference evidence="4 5" key="1">
    <citation type="submission" date="2016-11" db="EMBL/GenBank/DDBJ databases">
        <authorList>
            <person name="Jaros S."/>
            <person name="Januszkiewicz K."/>
            <person name="Wedrychowicz H."/>
        </authorList>
    </citation>
    <scope>NUCLEOTIDE SEQUENCE [LARGE SCALE GENOMIC DNA]</scope>
    <source>
        <strain evidence="4 5">DSM 15692</strain>
    </source>
</reference>
<dbReference type="EMBL" id="FQUF01000031">
    <property type="protein sequence ID" value="SHF08899.1"/>
    <property type="molecule type" value="Genomic_DNA"/>
</dbReference>
<name>A0A1M4YSV6_9LACT</name>
<dbReference type="Pfam" id="PF03960">
    <property type="entry name" value="ArsC"/>
    <property type="match status" value="1"/>
</dbReference>
<dbReference type="SUPFAM" id="SSF52833">
    <property type="entry name" value="Thioredoxin-like"/>
    <property type="match status" value="1"/>
</dbReference>
<dbReference type="InterPro" id="IPR006504">
    <property type="entry name" value="Tscrpt_reg_Spx/MgsR"/>
</dbReference>
<sequence length="138" mass="16379">MIIIYLSPSCTSCRKAYAWLEEYNIPFIERNIMEEPPTKTELEKILSLTAKGTEEIVSTRSKAFKRLKIDIEDMSLQELYELIYDHPEILRKPIIIDHRRIQIGYNESEIRQFVPKKVRRRELNKAKSMIATFDQMAE</sequence>
<keyword evidence="2" id="KW-0676">Redox-active center</keyword>
<dbReference type="InterPro" id="IPR006660">
    <property type="entry name" value="Arsenate_reductase-like"/>
</dbReference>
<keyword evidence="5" id="KW-1185">Reference proteome</keyword>
<dbReference type="OrthoDB" id="9794155at2"/>
<keyword evidence="1" id="KW-1015">Disulfide bond</keyword>
<evidence type="ECO:0000256" key="2">
    <source>
        <dbReference type="ARBA" id="ARBA00023284"/>
    </source>
</evidence>
<dbReference type="InterPro" id="IPR036249">
    <property type="entry name" value="Thioredoxin-like_sf"/>
</dbReference>
<proteinExistence type="inferred from homology"/>
<evidence type="ECO:0000256" key="1">
    <source>
        <dbReference type="ARBA" id="ARBA00023157"/>
    </source>
</evidence>
<dbReference type="AlphaFoldDB" id="A0A1M4YSV6"/>
<dbReference type="PANTHER" id="PTHR30041">
    <property type="entry name" value="ARSENATE REDUCTASE"/>
    <property type="match status" value="1"/>
</dbReference>
<dbReference type="Gene3D" id="3.40.30.10">
    <property type="entry name" value="Glutaredoxin"/>
    <property type="match status" value="1"/>
</dbReference>
<organism evidence="4 5">
    <name type="scientific">Atopostipes suicloacalis DSM 15692</name>
    <dbReference type="NCBI Taxonomy" id="1121025"/>
    <lineage>
        <taxon>Bacteria</taxon>
        <taxon>Bacillati</taxon>
        <taxon>Bacillota</taxon>
        <taxon>Bacilli</taxon>
        <taxon>Lactobacillales</taxon>
        <taxon>Carnobacteriaceae</taxon>
        <taxon>Atopostipes</taxon>
    </lineage>
</organism>
<dbReference type="NCBIfam" id="NF002459">
    <property type="entry name" value="PRK01655.1"/>
    <property type="match status" value="1"/>
</dbReference>
<dbReference type="NCBIfam" id="TIGR01617">
    <property type="entry name" value="arsC_related"/>
    <property type="match status" value="1"/>
</dbReference>
<dbReference type="PROSITE" id="PS51353">
    <property type="entry name" value="ARSC"/>
    <property type="match status" value="1"/>
</dbReference>
<evidence type="ECO:0000256" key="3">
    <source>
        <dbReference type="PROSITE-ProRule" id="PRU01282"/>
    </source>
</evidence>
<evidence type="ECO:0000313" key="5">
    <source>
        <dbReference type="Proteomes" id="UP000184128"/>
    </source>
</evidence>
<evidence type="ECO:0000313" key="4">
    <source>
        <dbReference type="EMBL" id="SHF08899.1"/>
    </source>
</evidence>